<dbReference type="RefSeq" id="WP_345609010.1">
    <property type="nucleotide sequence ID" value="NZ_BAABJO010000025.1"/>
</dbReference>
<feature type="compositionally biased region" description="Pro residues" evidence="1">
    <location>
        <begin position="78"/>
        <end position="127"/>
    </location>
</feature>
<feature type="compositionally biased region" description="Pro residues" evidence="1">
    <location>
        <begin position="324"/>
        <end position="337"/>
    </location>
</feature>
<keyword evidence="2" id="KW-0812">Transmembrane</keyword>
<feature type="compositionally biased region" description="Basic and acidic residues" evidence="1">
    <location>
        <begin position="288"/>
        <end position="298"/>
    </location>
</feature>
<feature type="transmembrane region" description="Helical" evidence="2">
    <location>
        <begin position="6"/>
        <end position="27"/>
    </location>
</feature>
<sequence length="441" mass="44516">MQLPLSASALVMLGVGAVLVGAVILVVEIARRRKPASRPTRVPPDMRMPQQPAAPSGPYAATAPADGPVAQPYVPQAEPVPAPAAPEPEPAAPPAPQPVAAPEPEPAAPPAPQPVVAPVPAAAPPHPVEVSSSVQPPAGDDHVPAAWTPAAGMPAVPSRSHQAGSGRTVAAAVAQAFAVRAAASRTGASSAQRPVGPPPGADESAVAQPEPERPEPVPTRDVDGVDPAATTDPEGVGLAVPATPDHEVRTPVVDEPGPDVSGNGWVAPVAHGTNGDRPSDAPEQVPDGDGRPPEERQVPEPGSDGEAPAAAAAAGLAAAAWTPPAAPVPADPDPADVPAPRSDEDGVARQDGPAPDARDRLLAVLLDDPERAVGATVELESCLRELDRLSDAVRSERSALRDVLHRLAAAGLRPDQMARLARMPLPEVEALLSPAPAEQQA</sequence>
<keyword evidence="2" id="KW-1133">Transmembrane helix</keyword>
<protein>
    <submittedName>
        <fullName evidence="3">Uncharacterized protein</fullName>
    </submittedName>
</protein>
<evidence type="ECO:0000256" key="2">
    <source>
        <dbReference type="SAM" id="Phobius"/>
    </source>
</evidence>
<feature type="compositionally biased region" description="Low complexity" evidence="1">
    <location>
        <begin position="128"/>
        <end position="138"/>
    </location>
</feature>
<feature type="compositionally biased region" description="Low complexity" evidence="1">
    <location>
        <begin position="180"/>
        <end position="193"/>
    </location>
</feature>
<evidence type="ECO:0000256" key="1">
    <source>
        <dbReference type="SAM" id="MobiDB-lite"/>
    </source>
</evidence>
<organism evidence="3 4">
    <name type="scientific">Pseudonocardia adelaidensis</name>
    <dbReference type="NCBI Taxonomy" id="648754"/>
    <lineage>
        <taxon>Bacteria</taxon>
        <taxon>Bacillati</taxon>
        <taxon>Actinomycetota</taxon>
        <taxon>Actinomycetes</taxon>
        <taxon>Pseudonocardiales</taxon>
        <taxon>Pseudonocardiaceae</taxon>
        <taxon>Pseudonocardia</taxon>
    </lineage>
</organism>
<keyword evidence="4" id="KW-1185">Reference proteome</keyword>
<feature type="compositionally biased region" description="Low complexity" evidence="1">
    <location>
        <begin position="307"/>
        <end position="323"/>
    </location>
</feature>
<dbReference type="Proteomes" id="UP001500804">
    <property type="component" value="Unassembled WGS sequence"/>
</dbReference>
<keyword evidence="2" id="KW-0472">Membrane</keyword>
<name>A0ABP9NRD9_9PSEU</name>
<feature type="region of interest" description="Disordered" evidence="1">
    <location>
        <begin position="180"/>
        <end position="356"/>
    </location>
</feature>
<evidence type="ECO:0000313" key="3">
    <source>
        <dbReference type="EMBL" id="GAA5132511.1"/>
    </source>
</evidence>
<dbReference type="EMBL" id="BAABJO010000025">
    <property type="protein sequence ID" value="GAA5132511.1"/>
    <property type="molecule type" value="Genomic_DNA"/>
</dbReference>
<reference evidence="4" key="1">
    <citation type="journal article" date="2019" name="Int. J. Syst. Evol. Microbiol.">
        <title>The Global Catalogue of Microorganisms (GCM) 10K type strain sequencing project: providing services to taxonomists for standard genome sequencing and annotation.</title>
        <authorList>
            <consortium name="The Broad Institute Genomics Platform"/>
            <consortium name="The Broad Institute Genome Sequencing Center for Infectious Disease"/>
            <person name="Wu L."/>
            <person name="Ma J."/>
        </authorList>
    </citation>
    <scope>NUCLEOTIDE SEQUENCE [LARGE SCALE GENOMIC DNA]</scope>
    <source>
        <strain evidence="4">JCM 18302</strain>
    </source>
</reference>
<accession>A0ABP9NRD9</accession>
<proteinExistence type="predicted"/>
<evidence type="ECO:0000313" key="4">
    <source>
        <dbReference type="Proteomes" id="UP001500804"/>
    </source>
</evidence>
<gene>
    <name evidence="3" type="ORF">GCM10023320_57270</name>
</gene>
<feature type="compositionally biased region" description="Basic and acidic residues" evidence="1">
    <location>
        <begin position="210"/>
        <end position="223"/>
    </location>
</feature>
<feature type="region of interest" description="Disordered" evidence="1">
    <location>
        <begin position="33"/>
        <end position="145"/>
    </location>
</feature>
<feature type="compositionally biased region" description="Low complexity" evidence="1">
    <location>
        <begin position="68"/>
        <end position="77"/>
    </location>
</feature>
<comment type="caution">
    <text evidence="3">The sequence shown here is derived from an EMBL/GenBank/DDBJ whole genome shotgun (WGS) entry which is preliminary data.</text>
</comment>